<feature type="transmembrane region" description="Helical" evidence="1">
    <location>
        <begin position="24"/>
        <end position="41"/>
    </location>
</feature>
<dbReference type="InterPro" id="IPR058581">
    <property type="entry name" value="TM_HPP"/>
</dbReference>
<reference evidence="3" key="1">
    <citation type="submission" date="2022-06" db="EMBL/GenBank/DDBJ databases">
        <title>A novel DMS-producing enzyme.</title>
        <authorList>
            <person name="Zhang Y."/>
        </authorList>
    </citation>
    <scope>NUCLEOTIDE SEQUENCE</scope>
    <source>
        <strain evidence="3">H10-59</strain>
    </source>
</reference>
<protein>
    <submittedName>
        <fullName evidence="3">HPP family protein</fullName>
    </submittedName>
</protein>
<feature type="transmembrane region" description="Helical" evidence="1">
    <location>
        <begin position="77"/>
        <end position="95"/>
    </location>
</feature>
<dbReference type="EMBL" id="CP098828">
    <property type="protein sequence ID" value="XBO77132.1"/>
    <property type="molecule type" value="Genomic_DNA"/>
</dbReference>
<keyword evidence="1" id="KW-1133">Transmembrane helix</keyword>
<evidence type="ECO:0000259" key="2">
    <source>
        <dbReference type="Pfam" id="PF04982"/>
    </source>
</evidence>
<feature type="transmembrane region" description="Helical" evidence="1">
    <location>
        <begin position="142"/>
        <end position="167"/>
    </location>
</feature>
<keyword evidence="1" id="KW-0812">Transmembrane</keyword>
<keyword evidence="1" id="KW-0472">Membrane</keyword>
<feature type="domain" description="HPP transmembrane region" evidence="2">
    <location>
        <begin position="19"/>
        <end position="173"/>
    </location>
</feature>
<name>A0AAU7KZF0_9GAMM</name>
<accession>A0AAU7KZF0</accession>
<proteinExistence type="predicted"/>
<dbReference type="Pfam" id="PF04982">
    <property type="entry name" value="TM_HPP"/>
    <property type="match status" value="1"/>
</dbReference>
<dbReference type="PANTHER" id="PTHR33741:SF5">
    <property type="entry name" value="TRANSMEMBRANE PROTEIN DDB_G0269096-RELATED"/>
    <property type="match status" value="1"/>
</dbReference>
<dbReference type="PANTHER" id="PTHR33741">
    <property type="entry name" value="TRANSMEMBRANE PROTEIN DDB_G0269096-RELATED"/>
    <property type="match status" value="1"/>
</dbReference>
<dbReference type="InterPro" id="IPR007065">
    <property type="entry name" value="HPP"/>
</dbReference>
<feature type="transmembrane region" description="Helical" evidence="1">
    <location>
        <begin position="47"/>
        <end position="65"/>
    </location>
</feature>
<gene>
    <name evidence="3" type="ORF">NFG57_01010</name>
</gene>
<evidence type="ECO:0000256" key="1">
    <source>
        <dbReference type="SAM" id="Phobius"/>
    </source>
</evidence>
<dbReference type="AlphaFoldDB" id="A0AAU7KZF0"/>
<sequence>MKTYLGKMKGGNAERGQLCWKDALWSWVGAFVGMAGVGWLSHEWLSTQALLMIGSFGATSVLLYSTPDSPLAQPRNVLGGNVLSALVGVLCWLWLGDDWLAAAVAVSSSILVMQLTHTLHPPGGATALIAVIGSPELHALGWGYALVPVAAGCLLLLVIATLINNLARHRRYPRHWW</sequence>
<organism evidence="3">
    <name type="scientific">Halomonas sp. H10-59</name>
    <dbReference type="NCBI Taxonomy" id="2950874"/>
    <lineage>
        <taxon>Bacteria</taxon>
        <taxon>Pseudomonadati</taxon>
        <taxon>Pseudomonadota</taxon>
        <taxon>Gammaproteobacteria</taxon>
        <taxon>Oceanospirillales</taxon>
        <taxon>Halomonadaceae</taxon>
        <taxon>Halomonas</taxon>
    </lineage>
</organism>
<evidence type="ECO:0000313" key="3">
    <source>
        <dbReference type="EMBL" id="XBO77132.1"/>
    </source>
</evidence>